<dbReference type="EMBL" id="UYRT01078950">
    <property type="protein sequence ID" value="VDN19627.1"/>
    <property type="molecule type" value="Genomic_DNA"/>
</dbReference>
<gene>
    <name evidence="1" type="ORF">GPUH_LOCUS11980</name>
</gene>
<evidence type="ECO:0000313" key="2">
    <source>
        <dbReference type="Proteomes" id="UP000271098"/>
    </source>
</evidence>
<protein>
    <submittedName>
        <fullName evidence="3">Calpain catalytic domain-containing protein</fullName>
    </submittedName>
</protein>
<evidence type="ECO:0000313" key="3">
    <source>
        <dbReference type="WBParaSite" id="GPUH_0001199401-mRNA-1"/>
    </source>
</evidence>
<reference evidence="3" key="1">
    <citation type="submission" date="2016-06" db="UniProtKB">
        <authorList>
            <consortium name="WormBaseParasite"/>
        </authorList>
    </citation>
    <scope>IDENTIFICATION</scope>
</reference>
<dbReference type="AlphaFoldDB" id="A0A183DTD9"/>
<accession>A0A183DTD9</accession>
<dbReference type="OrthoDB" id="438164at2759"/>
<evidence type="ECO:0000313" key="1">
    <source>
        <dbReference type="EMBL" id="VDN19627.1"/>
    </source>
</evidence>
<dbReference type="WBParaSite" id="GPUH_0001199401-mRNA-1">
    <property type="protein sequence ID" value="GPUH_0001199401-mRNA-1"/>
    <property type="gene ID" value="GPUH_0001199401"/>
</dbReference>
<reference evidence="1 2" key="2">
    <citation type="submission" date="2018-11" db="EMBL/GenBank/DDBJ databases">
        <authorList>
            <consortium name="Pathogen Informatics"/>
        </authorList>
    </citation>
    <scope>NUCLEOTIDE SEQUENCE [LARGE SCALE GENOMIC DNA]</scope>
</reference>
<sequence>MGSFDAVRAQMQHLEPFVLSGCISDWKAFGWTRELLAKIIHPSENGFLGIRLGPKEHRRGNILFENQSKMAYISSLEQFFKWFAGEEKLLVDNNLVDSTQCWGYFDYNDVFDIMDPEHISDISWASLGLPADPVDSAIWIGGYPSISSTAYLYFGSVSSVSILQQYSPCCKFL</sequence>
<name>A0A183DTD9_9BILA</name>
<dbReference type="Proteomes" id="UP000271098">
    <property type="component" value="Unassembled WGS sequence"/>
</dbReference>
<keyword evidence="2" id="KW-1185">Reference proteome</keyword>
<organism evidence="3">
    <name type="scientific">Gongylonema pulchrum</name>
    <dbReference type="NCBI Taxonomy" id="637853"/>
    <lineage>
        <taxon>Eukaryota</taxon>
        <taxon>Metazoa</taxon>
        <taxon>Ecdysozoa</taxon>
        <taxon>Nematoda</taxon>
        <taxon>Chromadorea</taxon>
        <taxon>Rhabditida</taxon>
        <taxon>Spirurina</taxon>
        <taxon>Spiruromorpha</taxon>
        <taxon>Spiruroidea</taxon>
        <taxon>Gongylonematidae</taxon>
        <taxon>Gongylonema</taxon>
    </lineage>
</organism>
<proteinExistence type="predicted"/>